<name>A0A1H5YNC2_9HYPH</name>
<reference evidence="2 3" key="1">
    <citation type="submission" date="2016-10" db="EMBL/GenBank/DDBJ databases">
        <authorList>
            <person name="de Groot N.N."/>
        </authorList>
    </citation>
    <scope>NUCLEOTIDE SEQUENCE [LARGE SCALE GENOMIC DNA]</scope>
    <source>
        <strain evidence="2 3">DSM 26656</strain>
    </source>
</reference>
<proteinExistence type="predicted"/>
<evidence type="ECO:0000313" key="2">
    <source>
        <dbReference type="EMBL" id="SEG25250.1"/>
    </source>
</evidence>
<dbReference type="AlphaFoldDB" id="A0A1H5YNC2"/>
<organism evidence="2 3">
    <name type="scientific">Bosea lathyri</name>
    <dbReference type="NCBI Taxonomy" id="1036778"/>
    <lineage>
        <taxon>Bacteria</taxon>
        <taxon>Pseudomonadati</taxon>
        <taxon>Pseudomonadota</taxon>
        <taxon>Alphaproteobacteria</taxon>
        <taxon>Hyphomicrobiales</taxon>
        <taxon>Boseaceae</taxon>
        <taxon>Bosea</taxon>
    </lineage>
</organism>
<dbReference type="Proteomes" id="UP000236743">
    <property type="component" value="Unassembled WGS sequence"/>
</dbReference>
<feature type="compositionally biased region" description="Polar residues" evidence="1">
    <location>
        <begin position="57"/>
        <end position="76"/>
    </location>
</feature>
<evidence type="ECO:0000313" key="3">
    <source>
        <dbReference type="Proteomes" id="UP000236743"/>
    </source>
</evidence>
<keyword evidence="3" id="KW-1185">Reference proteome</keyword>
<sequence>MPMRVATVGTRYPVIAARVGPAARIKRMNSAIGTAVQAMPSASIAGQWFASGANAATPETASVNPNATSPETTCWPSASRAGSPADAGTART</sequence>
<evidence type="ECO:0000256" key="1">
    <source>
        <dbReference type="SAM" id="MobiDB-lite"/>
    </source>
</evidence>
<protein>
    <submittedName>
        <fullName evidence="2">Uncharacterized protein</fullName>
    </submittedName>
</protein>
<dbReference type="EMBL" id="FNUY01000004">
    <property type="protein sequence ID" value="SEG25250.1"/>
    <property type="molecule type" value="Genomic_DNA"/>
</dbReference>
<gene>
    <name evidence="2" type="ORF">SAMN04488115_1044</name>
</gene>
<feature type="region of interest" description="Disordered" evidence="1">
    <location>
        <begin position="55"/>
        <end position="92"/>
    </location>
</feature>
<accession>A0A1H5YNC2</accession>